<dbReference type="EMBL" id="DP000010">
    <property type="protein sequence ID" value="ABA94788.1"/>
    <property type="molecule type" value="Genomic_DNA"/>
</dbReference>
<sequence length="29" mass="3007">MATGRRGARDDGNTTDAARGVGINNIIFS</sequence>
<dbReference type="AlphaFoldDB" id="Q2R1B8"/>
<proteinExistence type="predicted"/>
<feature type="region of interest" description="Disordered" evidence="1">
    <location>
        <begin position="1"/>
        <end position="29"/>
    </location>
</feature>
<organism evidence="2">
    <name type="scientific">Oryza sativa subsp. japonica</name>
    <name type="common">Rice</name>
    <dbReference type="NCBI Taxonomy" id="39947"/>
    <lineage>
        <taxon>Eukaryota</taxon>
        <taxon>Viridiplantae</taxon>
        <taxon>Streptophyta</taxon>
        <taxon>Embryophyta</taxon>
        <taxon>Tracheophyta</taxon>
        <taxon>Spermatophyta</taxon>
        <taxon>Magnoliopsida</taxon>
        <taxon>Liliopsida</taxon>
        <taxon>Poales</taxon>
        <taxon>Poaceae</taxon>
        <taxon>BOP clade</taxon>
        <taxon>Oryzoideae</taxon>
        <taxon>Oryzeae</taxon>
        <taxon>Oryzinae</taxon>
        <taxon>Oryza</taxon>
        <taxon>Oryza sativa</taxon>
    </lineage>
</organism>
<reference evidence="2" key="3">
    <citation type="submission" date="2006-01" db="EMBL/GenBank/DDBJ databases">
        <authorList>
            <person name="Buell R."/>
        </authorList>
    </citation>
    <scope>NUCLEOTIDE SEQUENCE</scope>
</reference>
<evidence type="ECO:0000256" key="1">
    <source>
        <dbReference type="SAM" id="MobiDB-lite"/>
    </source>
</evidence>
<name>Q2R1B8_ORYSJ</name>
<accession>Q2R1B8</accession>
<gene>
    <name evidence="2" type="ordered locus">LOC_Os11g39699</name>
</gene>
<reference evidence="2" key="2">
    <citation type="submission" date="2005-04" db="EMBL/GenBank/DDBJ databases">
        <authorList>
            <person name="Buell C.R."/>
            <person name="Wing R.A."/>
            <person name="McCombie W.A."/>
            <person name="Ouyang S."/>
        </authorList>
    </citation>
    <scope>NUCLEOTIDE SEQUENCE</scope>
</reference>
<protein>
    <submittedName>
        <fullName evidence="2">Uncharacterized protein</fullName>
    </submittedName>
</protein>
<evidence type="ECO:0000313" key="2">
    <source>
        <dbReference type="EMBL" id="ABA94788.1"/>
    </source>
</evidence>
<reference evidence="2" key="1">
    <citation type="journal article" date="2005" name="BMC Biol.">
        <title>The sequence of rice chromosomes 11 and 12, rich in disease resistance genes and recent gene duplications.</title>
        <authorList>
            <consortium name="The rice chromosomes 11 and 12 sequencing consortia"/>
        </authorList>
    </citation>
    <scope>NUCLEOTIDE SEQUENCE [LARGE SCALE GENOMIC DNA]</scope>
</reference>